<organism evidence="4 6">
    <name type="scientific">Staphylococcus delphini</name>
    <dbReference type="NCBI Taxonomy" id="53344"/>
    <lineage>
        <taxon>Bacteria</taxon>
        <taxon>Bacillati</taxon>
        <taxon>Bacillota</taxon>
        <taxon>Bacilli</taxon>
        <taxon>Bacillales</taxon>
        <taxon>Staphylococcaceae</taxon>
        <taxon>Staphylococcus</taxon>
        <taxon>Staphylococcus intermedius group</taxon>
    </lineage>
</organism>
<dbReference type="Gene3D" id="1.10.357.10">
    <property type="entry name" value="Tetracycline Repressor, domain 2"/>
    <property type="match status" value="1"/>
</dbReference>
<dbReference type="GO" id="GO:0003677">
    <property type="term" value="F:DNA binding"/>
    <property type="evidence" value="ECO:0007669"/>
    <property type="project" value="UniProtKB-UniRule"/>
</dbReference>
<dbReference type="PANTHER" id="PTHR43479:SF7">
    <property type="entry name" value="TETR-FAMILY TRANSCRIPTIONAL REGULATOR"/>
    <property type="match status" value="1"/>
</dbReference>
<evidence type="ECO:0000256" key="1">
    <source>
        <dbReference type="ARBA" id="ARBA00023125"/>
    </source>
</evidence>
<accession>A0AAX0QY34</accession>
<dbReference type="InterPro" id="IPR001647">
    <property type="entry name" value="HTH_TetR"/>
</dbReference>
<dbReference type="PANTHER" id="PTHR43479">
    <property type="entry name" value="ACREF/ENVCD OPERON REPRESSOR-RELATED"/>
    <property type="match status" value="1"/>
</dbReference>
<evidence type="ECO:0000313" key="4">
    <source>
        <dbReference type="EMBL" id="PCF52737.1"/>
    </source>
</evidence>
<evidence type="ECO:0000313" key="7">
    <source>
        <dbReference type="Proteomes" id="UP000266198"/>
    </source>
</evidence>
<dbReference type="Proteomes" id="UP000217473">
    <property type="component" value="Unassembled WGS sequence"/>
</dbReference>
<feature type="domain" description="HTH tetR-type" evidence="3">
    <location>
        <begin position="7"/>
        <end position="67"/>
    </location>
</feature>
<protein>
    <submittedName>
        <fullName evidence="4">TetR family transcriptional regulator</fullName>
    </submittedName>
</protein>
<keyword evidence="7" id="KW-1185">Reference proteome</keyword>
<name>A0AAX0QY34_9STAP</name>
<dbReference type="AlphaFoldDB" id="A0AAX0QY34"/>
<dbReference type="InterPro" id="IPR009057">
    <property type="entry name" value="Homeodomain-like_sf"/>
</dbReference>
<dbReference type="InterPro" id="IPR050624">
    <property type="entry name" value="HTH-type_Tx_Regulator"/>
</dbReference>
<reference evidence="5 7" key="2">
    <citation type="submission" date="2017-06" db="EMBL/GenBank/DDBJ databases">
        <title>Identification of a new gene, sdsY, involved in staphylococcal internalization in non-professional phagocytic cells (NPPCs).</title>
        <authorList>
            <person name="Maali Y."/>
            <person name="Martins-Simoes P."/>
            <person name="Trouillet-Assant S."/>
            <person name="Laurent F."/>
            <person name="Diot A."/>
            <person name="Verhoeven P."/>
            <person name="Bouvard D."/>
            <person name="Vandenesch F."/>
            <person name="Bes M."/>
        </authorList>
    </citation>
    <scope>NUCLEOTIDE SEQUENCE [LARGE SCALE GENOMIC DNA]</scope>
    <source>
        <strain evidence="5 7">Heidy</strain>
    </source>
</reference>
<evidence type="ECO:0000256" key="2">
    <source>
        <dbReference type="PROSITE-ProRule" id="PRU00335"/>
    </source>
</evidence>
<keyword evidence="1 2" id="KW-0238">DNA-binding</keyword>
<dbReference type="EMBL" id="NIPK01000001">
    <property type="protein sequence ID" value="RIZ56406.1"/>
    <property type="molecule type" value="Genomic_DNA"/>
</dbReference>
<dbReference type="RefSeq" id="WP_096595976.1">
    <property type="nucleotide sequence ID" value="NZ_LR134263.1"/>
</dbReference>
<dbReference type="SUPFAM" id="SSF46689">
    <property type="entry name" value="Homeodomain-like"/>
    <property type="match status" value="1"/>
</dbReference>
<feature type="DNA-binding region" description="H-T-H motif" evidence="2">
    <location>
        <begin position="30"/>
        <end position="49"/>
    </location>
</feature>
<sequence>MYTRKTELTKKHIQEALVRLLKEQEFERITINQIVENAEITRSTFYRYYEDKFELLAEIEDNILNKVRVERRRIEAHYASIDMLNIEVFKWIFVALEDDAETIHALLSYNGPVSFEMKLKRELTKRFADFKGLKKESKVRNALIKEYMYAILIQSLQYWSKHPNDIDEIAKTIRDVQLKGIRKAIHLD</sequence>
<dbReference type="Pfam" id="PF00440">
    <property type="entry name" value="TetR_N"/>
    <property type="match status" value="1"/>
</dbReference>
<evidence type="ECO:0000259" key="3">
    <source>
        <dbReference type="PROSITE" id="PS50977"/>
    </source>
</evidence>
<dbReference type="Proteomes" id="UP000266198">
    <property type="component" value="Unassembled WGS sequence"/>
</dbReference>
<gene>
    <name evidence="4" type="ORF">B5C07_00795</name>
    <name evidence="5" type="ORF">CDL68_00210</name>
</gene>
<dbReference type="EMBL" id="MWUR01000001">
    <property type="protein sequence ID" value="PCF52737.1"/>
    <property type="molecule type" value="Genomic_DNA"/>
</dbReference>
<evidence type="ECO:0000313" key="5">
    <source>
        <dbReference type="EMBL" id="RIZ56406.1"/>
    </source>
</evidence>
<comment type="caution">
    <text evidence="4">The sequence shown here is derived from an EMBL/GenBank/DDBJ whole genome shotgun (WGS) entry which is preliminary data.</text>
</comment>
<evidence type="ECO:0000313" key="6">
    <source>
        <dbReference type="Proteomes" id="UP000217473"/>
    </source>
</evidence>
<reference evidence="4 6" key="1">
    <citation type="journal article" date="2017" name="PLoS ONE">
        <title>Development of a real-time PCR for detection of Staphylococcus pseudintermedius using a novel automated comparison of whole-genome sequences.</title>
        <authorList>
            <person name="Verstappen K.M."/>
            <person name="Huijbregts L."/>
            <person name="Spaninks M."/>
            <person name="Wagenaar J.A."/>
            <person name="Fluit A.C."/>
            <person name="Duim B."/>
        </authorList>
    </citation>
    <scope>NUCLEOTIDE SEQUENCE [LARGE SCALE GENOMIC DNA]</scope>
    <source>
        <strain evidence="4 6">15S02591-1</strain>
    </source>
</reference>
<dbReference type="PROSITE" id="PS50977">
    <property type="entry name" value="HTH_TETR_2"/>
    <property type="match status" value="1"/>
</dbReference>
<proteinExistence type="predicted"/>